<keyword evidence="2" id="KW-1185">Reference proteome</keyword>
<proteinExistence type="predicted"/>
<sequence>MNKIGMILDVGNDDSVINYSIRQRRPNALTSRRYERVTQDTIVEELFRVILDPLNKNLLNKVVEMIKIFEFKRVEMMEIDKLKFGKLSQEVIKIMMGIRNEMEVMIRYLKIIDFLLSFSVNKNGNNGVYNNCYIFRLIDHIFKNYGENGEILNFLYGMIRKNQDTLMKYVLDEWSLFQLYKLSILEMIQSLKSDEDEKEEEEAEPNNEMCNESSGRNALPLLFLQTINPVVAACAATGTTAAVVPCNIINFQECPEQMTVFQDEDALLPPQQYADLFNLNHHVLPSNTQETKKKWRRFHKLKQWFKRRIGSKKEKMKKRVISAHYYS</sequence>
<evidence type="ECO:0000313" key="2">
    <source>
        <dbReference type="Proteomes" id="UP000005220"/>
    </source>
</evidence>
<reference evidence="1 2" key="1">
    <citation type="journal article" date="2011" name="Proc. Natl. Acad. Sci. U.S.A.">
        <title>Evolutionary erosion of yeast sex chromosomes by mating-type switching accidents.</title>
        <authorList>
            <person name="Gordon J.L."/>
            <person name="Armisen D."/>
            <person name="Proux-Wera E."/>
            <person name="Oheigeartaigh S.S."/>
            <person name="Byrne K.P."/>
            <person name="Wolfe K.H."/>
        </authorList>
    </citation>
    <scope>NUCLEOTIDE SEQUENCE [LARGE SCALE GENOMIC DNA]</scope>
    <source>
        <strain evidence="2">ATCC 22294 / BCRC 22015 / CBS 2517 / CECT 1963 / NBRC 1671 / NRRL Y-8276</strain>
    </source>
</reference>
<evidence type="ECO:0000313" key="1">
    <source>
        <dbReference type="EMBL" id="CCF56074.1"/>
    </source>
</evidence>
<protein>
    <submittedName>
        <fullName evidence="1">Uncharacterized protein</fullName>
    </submittedName>
</protein>
<dbReference type="AlphaFoldDB" id="H2ANX4"/>
<name>H2ANX4_KAZAF</name>
<dbReference type="RefSeq" id="XP_003955209.1">
    <property type="nucleotide sequence ID" value="XM_003955160.1"/>
</dbReference>
<dbReference type="EMBL" id="HE650821">
    <property type="protein sequence ID" value="CCF56074.1"/>
    <property type="molecule type" value="Genomic_DNA"/>
</dbReference>
<dbReference type="InParanoid" id="H2ANX4"/>
<organism evidence="1 2">
    <name type="scientific">Kazachstania africana (strain ATCC 22294 / BCRC 22015 / CBS 2517 / CECT 1963 / NBRC 1671 / NRRL Y-8276)</name>
    <name type="common">Yeast</name>
    <name type="synonym">Kluyveromyces africanus</name>
    <dbReference type="NCBI Taxonomy" id="1071382"/>
    <lineage>
        <taxon>Eukaryota</taxon>
        <taxon>Fungi</taxon>
        <taxon>Dikarya</taxon>
        <taxon>Ascomycota</taxon>
        <taxon>Saccharomycotina</taxon>
        <taxon>Saccharomycetes</taxon>
        <taxon>Saccharomycetales</taxon>
        <taxon>Saccharomycetaceae</taxon>
        <taxon>Kazachstania</taxon>
    </lineage>
</organism>
<dbReference type="Proteomes" id="UP000005220">
    <property type="component" value="Chromosome 1"/>
</dbReference>
<dbReference type="GeneID" id="13886031"/>
<dbReference type="HOGENOM" id="CLU_850099_0_0_1"/>
<gene>
    <name evidence="1" type="primary">KAFR0A06390</name>
    <name evidence="1" type="ORF">KAFR_0A06390</name>
</gene>
<dbReference type="KEGG" id="kaf:KAFR_0A06390"/>
<accession>H2ANX4</accession>